<dbReference type="Gene3D" id="3.40.50.150">
    <property type="entry name" value="Vaccinia Virus protein VP39"/>
    <property type="match status" value="1"/>
</dbReference>
<evidence type="ECO:0000313" key="6">
    <source>
        <dbReference type="Proteomes" id="UP000799538"/>
    </source>
</evidence>
<evidence type="ECO:0000259" key="4">
    <source>
        <dbReference type="Pfam" id="PF08241"/>
    </source>
</evidence>
<evidence type="ECO:0000256" key="2">
    <source>
        <dbReference type="ARBA" id="ARBA00038188"/>
    </source>
</evidence>
<dbReference type="AlphaFoldDB" id="A0A6A6GHT0"/>
<keyword evidence="5" id="KW-0489">Methyltransferase</keyword>
<keyword evidence="3" id="KW-1133">Transmembrane helix</keyword>
<protein>
    <submittedName>
        <fullName evidence="5">Methyltransferase type 11</fullName>
    </submittedName>
</protein>
<dbReference type="InterPro" id="IPR013216">
    <property type="entry name" value="Methyltransf_11"/>
</dbReference>
<keyword evidence="3" id="KW-0812">Transmembrane</keyword>
<dbReference type="PANTHER" id="PTHR44068">
    <property type="entry name" value="ZGC:194242"/>
    <property type="match status" value="1"/>
</dbReference>
<dbReference type="OrthoDB" id="540004at2759"/>
<dbReference type="SUPFAM" id="SSF53335">
    <property type="entry name" value="S-adenosyl-L-methionine-dependent methyltransferases"/>
    <property type="match status" value="1"/>
</dbReference>
<dbReference type="GO" id="GO:0032259">
    <property type="term" value="P:methylation"/>
    <property type="evidence" value="ECO:0007669"/>
    <property type="project" value="UniProtKB-KW"/>
</dbReference>
<feature type="domain" description="Methyltransferase type 11" evidence="4">
    <location>
        <begin position="67"/>
        <end position="164"/>
    </location>
</feature>
<dbReference type="GO" id="GO:0006696">
    <property type="term" value="P:ergosterol biosynthetic process"/>
    <property type="evidence" value="ECO:0007669"/>
    <property type="project" value="TreeGrafter"/>
</dbReference>
<keyword evidence="1 5" id="KW-0808">Transferase</keyword>
<sequence length="309" mass="35272">MDKPNPVVRLFEKAESRIGYSVLFRETRHFGYSATGRGIAIPLQPSLKELEDRLFEILNLPAGSRVLDLGCGAGRVAAHAVERGFEVEGIDLVDHHLDKARKYIQKRKMQDRIRVRKGDFQDLREFRDSSLDGAYSMGTVVHAPNPQQVFNEVFRVLRPGGRLAMSEYNTADKSKLSDYVEAFARRRRWYLPAGKMDEGQKRQNSEQLLKMWYRFNAVAAMPACDAWEPGVMETQLKQAGFEDVTIRDYTKNVKPTLRLVFALAYLPYLVISLLGLKDHFPHVVGAVYAYWGQELWTYVAVSARKPDLG</sequence>
<reference evidence="6" key="1">
    <citation type="journal article" date="2020" name="Stud. Mycol.">
        <title>101 Dothideomycetes genomes: A test case for predicting lifestyles and emergence of pathogens.</title>
        <authorList>
            <person name="Haridas S."/>
            <person name="Albert R."/>
            <person name="Binder M."/>
            <person name="Bloem J."/>
            <person name="LaButti K."/>
            <person name="Salamov A."/>
            <person name="Andreopoulos B."/>
            <person name="Baker S."/>
            <person name="Barry K."/>
            <person name="Bills G."/>
            <person name="Bluhm B."/>
            <person name="Cannon C."/>
            <person name="Castanera R."/>
            <person name="Culley D."/>
            <person name="Daum C."/>
            <person name="Ezra D."/>
            <person name="Gonzalez J."/>
            <person name="Henrissat B."/>
            <person name="Kuo A."/>
            <person name="Liang C."/>
            <person name="Lipzen A."/>
            <person name="Lutzoni F."/>
            <person name="Magnuson J."/>
            <person name="Mondo S."/>
            <person name="Nolan M."/>
            <person name="Ohm R."/>
            <person name="Pangilinan J."/>
            <person name="Park H.-J."/>
            <person name="Ramirez L."/>
            <person name="Alfaro M."/>
            <person name="Sun H."/>
            <person name="Tritt A."/>
            <person name="Yoshinaga Y."/>
            <person name="Zwiers L.-H."/>
            <person name="Turgeon B."/>
            <person name="Goodwin S."/>
            <person name="Spatafora J."/>
            <person name="Crous P."/>
            <person name="Grigoriev I."/>
        </authorList>
    </citation>
    <scope>NUCLEOTIDE SEQUENCE [LARGE SCALE GENOMIC DNA]</scope>
    <source>
        <strain evidence="6">CECT 20119</strain>
    </source>
</reference>
<dbReference type="EMBL" id="ML992504">
    <property type="protein sequence ID" value="KAF2225265.1"/>
    <property type="molecule type" value="Genomic_DNA"/>
</dbReference>
<evidence type="ECO:0000313" key="5">
    <source>
        <dbReference type="EMBL" id="KAF2225265.1"/>
    </source>
</evidence>
<keyword evidence="3" id="KW-0472">Membrane</keyword>
<dbReference type="InterPro" id="IPR050447">
    <property type="entry name" value="Erg6_SMT_methyltransf"/>
</dbReference>
<dbReference type="CDD" id="cd02440">
    <property type="entry name" value="AdoMet_MTases"/>
    <property type="match status" value="1"/>
</dbReference>
<dbReference type="InterPro" id="IPR029063">
    <property type="entry name" value="SAM-dependent_MTases_sf"/>
</dbReference>
<keyword evidence="6" id="KW-1185">Reference proteome</keyword>
<feature type="transmembrane region" description="Helical" evidence="3">
    <location>
        <begin position="257"/>
        <end position="276"/>
    </location>
</feature>
<dbReference type="GO" id="GO:0005783">
    <property type="term" value="C:endoplasmic reticulum"/>
    <property type="evidence" value="ECO:0007669"/>
    <property type="project" value="TreeGrafter"/>
</dbReference>
<evidence type="ECO:0000256" key="3">
    <source>
        <dbReference type="SAM" id="Phobius"/>
    </source>
</evidence>
<dbReference type="PANTHER" id="PTHR44068:SF1">
    <property type="entry name" value="HYPOTHETICAL LOC100005854"/>
    <property type="match status" value="1"/>
</dbReference>
<dbReference type="GO" id="GO:0003838">
    <property type="term" value="F:sterol 24-C-methyltransferase activity"/>
    <property type="evidence" value="ECO:0007669"/>
    <property type="project" value="TreeGrafter"/>
</dbReference>
<dbReference type="Proteomes" id="UP000799538">
    <property type="component" value="Unassembled WGS sequence"/>
</dbReference>
<evidence type="ECO:0000256" key="1">
    <source>
        <dbReference type="ARBA" id="ARBA00022679"/>
    </source>
</evidence>
<comment type="similarity">
    <text evidence="2">Belongs to the class I-like SAM-binding methyltransferase superfamily. Erg6/SMT family.</text>
</comment>
<proteinExistence type="inferred from homology"/>
<dbReference type="Pfam" id="PF08241">
    <property type="entry name" value="Methyltransf_11"/>
    <property type="match status" value="1"/>
</dbReference>
<accession>A0A6A6GHT0</accession>
<organism evidence="5 6">
    <name type="scientific">Elsinoe ampelina</name>
    <dbReference type="NCBI Taxonomy" id="302913"/>
    <lineage>
        <taxon>Eukaryota</taxon>
        <taxon>Fungi</taxon>
        <taxon>Dikarya</taxon>
        <taxon>Ascomycota</taxon>
        <taxon>Pezizomycotina</taxon>
        <taxon>Dothideomycetes</taxon>
        <taxon>Dothideomycetidae</taxon>
        <taxon>Myriangiales</taxon>
        <taxon>Elsinoaceae</taxon>
        <taxon>Elsinoe</taxon>
    </lineage>
</organism>
<gene>
    <name evidence="5" type="ORF">BDZ85DRAFT_259919</name>
</gene>
<name>A0A6A6GHT0_9PEZI</name>